<dbReference type="KEGG" id="lbc:LACBIDRAFT_327923"/>
<name>B0DD85_LACBS</name>
<evidence type="ECO:0000313" key="3">
    <source>
        <dbReference type="EMBL" id="EDR07563.1"/>
    </source>
</evidence>
<reference evidence="3 4" key="1">
    <citation type="journal article" date="2008" name="Nature">
        <title>The genome of Laccaria bicolor provides insights into mycorrhizal symbiosis.</title>
        <authorList>
            <person name="Martin F."/>
            <person name="Aerts A."/>
            <person name="Ahren D."/>
            <person name="Brun A."/>
            <person name="Danchin E.G.J."/>
            <person name="Duchaussoy F."/>
            <person name="Gibon J."/>
            <person name="Kohler A."/>
            <person name="Lindquist E."/>
            <person name="Pereda V."/>
            <person name="Salamov A."/>
            <person name="Shapiro H.J."/>
            <person name="Wuyts J."/>
            <person name="Blaudez D."/>
            <person name="Buee M."/>
            <person name="Brokstein P."/>
            <person name="Canbaeck B."/>
            <person name="Cohen D."/>
            <person name="Courty P.E."/>
            <person name="Coutinho P.M."/>
            <person name="Delaruelle C."/>
            <person name="Detter J.C."/>
            <person name="Deveau A."/>
            <person name="DiFazio S."/>
            <person name="Duplessis S."/>
            <person name="Fraissinet-Tachet L."/>
            <person name="Lucic E."/>
            <person name="Frey-Klett P."/>
            <person name="Fourrey C."/>
            <person name="Feussner I."/>
            <person name="Gay G."/>
            <person name="Grimwood J."/>
            <person name="Hoegger P.J."/>
            <person name="Jain P."/>
            <person name="Kilaru S."/>
            <person name="Labbe J."/>
            <person name="Lin Y.C."/>
            <person name="Legue V."/>
            <person name="Le Tacon F."/>
            <person name="Marmeisse R."/>
            <person name="Melayah D."/>
            <person name="Montanini B."/>
            <person name="Muratet M."/>
            <person name="Nehls U."/>
            <person name="Niculita-Hirzel H."/>
            <person name="Oudot-Le Secq M.P."/>
            <person name="Peter M."/>
            <person name="Quesneville H."/>
            <person name="Rajashekar B."/>
            <person name="Reich M."/>
            <person name="Rouhier N."/>
            <person name="Schmutz J."/>
            <person name="Yin T."/>
            <person name="Chalot M."/>
            <person name="Henrissat B."/>
            <person name="Kuees U."/>
            <person name="Lucas S."/>
            <person name="Van de Peer Y."/>
            <person name="Podila G.K."/>
            <person name="Polle A."/>
            <person name="Pukkila P.J."/>
            <person name="Richardson P.M."/>
            <person name="Rouze P."/>
            <person name="Sanders I.R."/>
            <person name="Stajich J.E."/>
            <person name="Tunlid A."/>
            <person name="Tuskan G."/>
            <person name="Grigoriev I.V."/>
        </authorList>
    </citation>
    <scope>NUCLEOTIDE SEQUENCE [LARGE SCALE GENOMIC DNA]</scope>
    <source>
        <strain evidence="4">S238N-H82 / ATCC MYA-4686</strain>
    </source>
</reference>
<dbReference type="RefSeq" id="XP_001881955.1">
    <property type="nucleotide sequence ID" value="XM_001881920.1"/>
</dbReference>
<sequence length="363" mass="38761">MVALVLSWMWTCWRGCGWALGIFRWALGGFRWALGRFRWALSVFGVFGGATSLSGWWWCHIVVVVRWLTHCGAPVLVVIDVMQHGVVVVAGQRGRGFVVAGQHDRCGQWWRWVMSMVGSDGGSRKKSGRVWNRGGTDKTLELLEHAKPKWEEMIQVLKARLPCTQDFQRGQSTSPPTDAGPHLPGAADVIHMVPTVTDAAPHSPGAAHGTDMAPTIAPSTPAPASNAPLQLQSPITAKQQSVVATTTAGVAPAAPSSPTAPNTEGVELVPVEVSPGSPLTAIGSRPTSLQSGDERNTSTGCKRKADEEVDADITRKKLASNQKKGPPSAPQRRQPAHGKAPNSVNPVTAGQLSKLDTIIEEDL</sequence>
<protein>
    <submittedName>
        <fullName evidence="3">Predicted protein</fullName>
    </submittedName>
</protein>
<keyword evidence="2" id="KW-0472">Membrane</keyword>
<organism evidence="4">
    <name type="scientific">Laccaria bicolor (strain S238N-H82 / ATCC MYA-4686)</name>
    <name type="common">Bicoloured deceiver</name>
    <name type="synonym">Laccaria laccata var. bicolor</name>
    <dbReference type="NCBI Taxonomy" id="486041"/>
    <lineage>
        <taxon>Eukaryota</taxon>
        <taxon>Fungi</taxon>
        <taxon>Dikarya</taxon>
        <taxon>Basidiomycota</taxon>
        <taxon>Agaricomycotina</taxon>
        <taxon>Agaricomycetes</taxon>
        <taxon>Agaricomycetidae</taxon>
        <taxon>Agaricales</taxon>
        <taxon>Agaricineae</taxon>
        <taxon>Hydnangiaceae</taxon>
        <taxon>Laccaria</taxon>
    </lineage>
</organism>
<dbReference type="AlphaFoldDB" id="B0DD85"/>
<dbReference type="InParanoid" id="B0DD85"/>
<proteinExistence type="predicted"/>
<feature type="compositionally biased region" description="Low complexity" evidence="1">
    <location>
        <begin position="213"/>
        <end position="228"/>
    </location>
</feature>
<accession>B0DD85</accession>
<keyword evidence="4" id="KW-1185">Reference proteome</keyword>
<feature type="compositionally biased region" description="Polar residues" evidence="1">
    <location>
        <begin position="342"/>
        <end position="351"/>
    </location>
</feature>
<evidence type="ECO:0000313" key="4">
    <source>
        <dbReference type="Proteomes" id="UP000001194"/>
    </source>
</evidence>
<feature type="transmembrane region" description="Helical" evidence="2">
    <location>
        <begin position="39"/>
        <end position="58"/>
    </location>
</feature>
<feature type="region of interest" description="Disordered" evidence="1">
    <location>
        <begin position="273"/>
        <end position="363"/>
    </location>
</feature>
<gene>
    <name evidence="3" type="ORF">LACBIDRAFT_327923</name>
</gene>
<keyword evidence="2" id="KW-0812">Transmembrane</keyword>
<feature type="region of interest" description="Disordered" evidence="1">
    <location>
        <begin position="166"/>
        <end position="228"/>
    </location>
</feature>
<dbReference type="Proteomes" id="UP000001194">
    <property type="component" value="Unassembled WGS sequence"/>
</dbReference>
<feature type="transmembrane region" description="Helical" evidence="2">
    <location>
        <begin position="6"/>
        <end position="27"/>
    </location>
</feature>
<keyword evidence="2" id="KW-1133">Transmembrane helix</keyword>
<dbReference type="EMBL" id="DS547104">
    <property type="protein sequence ID" value="EDR07563.1"/>
    <property type="molecule type" value="Genomic_DNA"/>
</dbReference>
<evidence type="ECO:0000256" key="2">
    <source>
        <dbReference type="SAM" id="Phobius"/>
    </source>
</evidence>
<dbReference type="HOGENOM" id="CLU_763057_0_0_1"/>
<feature type="compositionally biased region" description="Polar residues" evidence="1">
    <location>
        <begin position="166"/>
        <end position="176"/>
    </location>
</feature>
<dbReference type="GeneID" id="6077617"/>
<evidence type="ECO:0000256" key="1">
    <source>
        <dbReference type="SAM" id="MobiDB-lite"/>
    </source>
</evidence>